<comment type="caution">
    <text evidence="2">The sequence shown here is derived from an EMBL/GenBank/DDBJ whole genome shotgun (WGS) entry which is preliminary data.</text>
</comment>
<keyword evidence="3" id="KW-1185">Reference proteome</keyword>
<feature type="region of interest" description="Disordered" evidence="1">
    <location>
        <begin position="86"/>
        <end position="107"/>
    </location>
</feature>
<organism evidence="2 3">
    <name type="scientific">Stylosanthes scabra</name>
    <dbReference type="NCBI Taxonomy" id="79078"/>
    <lineage>
        <taxon>Eukaryota</taxon>
        <taxon>Viridiplantae</taxon>
        <taxon>Streptophyta</taxon>
        <taxon>Embryophyta</taxon>
        <taxon>Tracheophyta</taxon>
        <taxon>Spermatophyta</taxon>
        <taxon>Magnoliopsida</taxon>
        <taxon>eudicotyledons</taxon>
        <taxon>Gunneridae</taxon>
        <taxon>Pentapetalae</taxon>
        <taxon>rosids</taxon>
        <taxon>fabids</taxon>
        <taxon>Fabales</taxon>
        <taxon>Fabaceae</taxon>
        <taxon>Papilionoideae</taxon>
        <taxon>50 kb inversion clade</taxon>
        <taxon>dalbergioids sensu lato</taxon>
        <taxon>Dalbergieae</taxon>
        <taxon>Pterocarpus clade</taxon>
        <taxon>Stylosanthes</taxon>
    </lineage>
</organism>
<evidence type="ECO:0000313" key="2">
    <source>
        <dbReference type="EMBL" id="MED6164263.1"/>
    </source>
</evidence>
<feature type="region of interest" description="Disordered" evidence="1">
    <location>
        <begin position="12"/>
        <end position="32"/>
    </location>
</feature>
<accession>A0ABU6UW48</accession>
<proteinExistence type="predicted"/>
<dbReference type="EMBL" id="JASCZI010122407">
    <property type="protein sequence ID" value="MED6164263.1"/>
    <property type="molecule type" value="Genomic_DNA"/>
</dbReference>
<name>A0ABU6UW48_9FABA</name>
<gene>
    <name evidence="2" type="ORF">PIB30_088025</name>
</gene>
<protein>
    <submittedName>
        <fullName evidence="2">Uncharacterized protein</fullName>
    </submittedName>
</protein>
<feature type="compositionally biased region" description="Polar residues" evidence="1">
    <location>
        <begin position="22"/>
        <end position="32"/>
    </location>
</feature>
<feature type="compositionally biased region" description="Low complexity" evidence="1">
    <location>
        <begin position="95"/>
        <end position="105"/>
    </location>
</feature>
<sequence length="166" mass="19145">MQLVKGIEDQGFLMNTKPYPTPSQQPHGEGTSQWMGQQIQQGVNMQTDNNAEQRENSMGLSFSVNQEQNLQQANMNIILEMDSGLNKTNFEKHQTNQQEQTSQESMHQAIPIKELLKQAFKNIKTGDEDPNSDDIWNFREKPKLRTDVDDRGRRIIQMRTAVRLTL</sequence>
<evidence type="ECO:0000313" key="3">
    <source>
        <dbReference type="Proteomes" id="UP001341840"/>
    </source>
</evidence>
<reference evidence="2 3" key="1">
    <citation type="journal article" date="2023" name="Plants (Basel)">
        <title>Bridging the Gap: Combining Genomics and Transcriptomics Approaches to Understand Stylosanthes scabra, an Orphan Legume from the Brazilian Caatinga.</title>
        <authorList>
            <person name="Ferreira-Neto J.R.C."/>
            <person name="da Silva M.D."/>
            <person name="Binneck E."/>
            <person name="de Melo N.F."/>
            <person name="da Silva R.H."/>
            <person name="de Melo A.L.T.M."/>
            <person name="Pandolfi V."/>
            <person name="Bustamante F.O."/>
            <person name="Brasileiro-Vidal A.C."/>
            <person name="Benko-Iseppon A.M."/>
        </authorList>
    </citation>
    <scope>NUCLEOTIDE SEQUENCE [LARGE SCALE GENOMIC DNA]</scope>
    <source>
        <tissue evidence="2">Leaves</tissue>
    </source>
</reference>
<evidence type="ECO:0000256" key="1">
    <source>
        <dbReference type="SAM" id="MobiDB-lite"/>
    </source>
</evidence>
<dbReference type="Proteomes" id="UP001341840">
    <property type="component" value="Unassembled WGS sequence"/>
</dbReference>